<keyword evidence="2" id="KW-1185">Reference proteome</keyword>
<evidence type="ECO:0000313" key="1">
    <source>
        <dbReference type="EMBL" id="OOZ36546.1"/>
    </source>
</evidence>
<sequence>MSDDRFLVTIADAGSLRKKYGDVLMVATIRERLRTIHAAHMMGQYHDLMPRGEMNVMLEIKEHLDSIRKKENEDAVLKAEENLRAVYADYVAEFGDYRAIVKRIVTTTLKRHTVAEEDLEYIRCLISLMRKEGIRDKTGTMLLEQLLFLYENCSGDLAIIEREDQKTSYKEALSFVFDAMVLLGLSPKKRNIEKQVERLAPNWEGRRSILEKAFKKSIDKKKELKEHSW</sequence>
<reference evidence="1 2" key="1">
    <citation type="submission" date="2016-11" db="EMBL/GenBank/DDBJ databases">
        <title>Mixed transmission modes and dynamic genome evolution in an obligate animal-bacterial symbiosis.</title>
        <authorList>
            <person name="Russell S.L."/>
            <person name="Corbett-Detig R.B."/>
            <person name="Cavanaugh C.M."/>
        </authorList>
    </citation>
    <scope>NUCLEOTIDE SEQUENCE [LARGE SCALE GENOMIC DNA]</scope>
    <source>
        <strain evidence="1">Sp-SM6</strain>
    </source>
</reference>
<dbReference type="AlphaFoldDB" id="A0A1T2KV01"/>
<name>A0A1T2KV01_9GAMM</name>
<proteinExistence type="predicted"/>
<gene>
    <name evidence="1" type="ORF">BOW52_10715</name>
</gene>
<dbReference type="EMBL" id="MPRK01000322">
    <property type="protein sequence ID" value="OOZ36546.1"/>
    <property type="molecule type" value="Genomic_DNA"/>
</dbReference>
<organism evidence="1 2">
    <name type="scientific">Solemya elarraichensis gill symbiont</name>
    <dbReference type="NCBI Taxonomy" id="1918949"/>
    <lineage>
        <taxon>Bacteria</taxon>
        <taxon>Pseudomonadati</taxon>
        <taxon>Pseudomonadota</taxon>
        <taxon>Gammaproteobacteria</taxon>
        <taxon>sulfur-oxidizing symbionts</taxon>
    </lineage>
</organism>
<dbReference type="Proteomes" id="UP000190198">
    <property type="component" value="Unassembled WGS sequence"/>
</dbReference>
<evidence type="ECO:0000313" key="2">
    <source>
        <dbReference type="Proteomes" id="UP000190198"/>
    </source>
</evidence>
<comment type="caution">
    <text evidence="1">The sequence shown here is derived from an EMBL/GenBank/DDBJ whole genome shotgun (WGS) entry which is preliminary data.</text>
</comment>
<protein>
    <submittedName>
        <fullName evidence="1">Uncharacterized protein</fullName>
    </submittedName>
</protein>
<dbReference type="RefSeq" id="WP_078477685.1">
    <property type="nucleotide sequence ID" value="NZ_MPRK01000322.1"/>
</dbReference>
<accession>A0A1T2KV01</accession>